<dbReference type="EMBL" id="QRBB01000001">
    <property type="protein sequence ID" value="RDS76406.1"/>
    <property type="molecule type" value="Genomic_DNA"/>
</dbReference>
<accession>A0A395LHK4</accession>
<protein>
    <submittedName>
        <fullName evidence="2">Uncharacterized protein</fullName>
    </submittedName>
</protein>
<sequence length="263" mass="29970">MNTLPSTEGENGGMRAVVEYSGFQPQRTEEIPEEHKPYLDKVLGMHPFDDVPGNVSGGTNLPNQKPVSIEALSPEMRREVSDRLAHHRPEDHDRFEAQYVAEAIKAKRGKIRAMTGVGKEALPFHREQAEIAGRYYELQRRRDALQDDLDRVREYTTETDPETGAAKPAEIMAITGTRRAAYEDQVIELDRQMRLLVGPDGSYGIEAQKRLEETLRKSAAILYDRAQVQQEEAEAKRRAAEAEREERINRRVDSLKTMRTGKR</sequence>
<feature type="region of interest" description="Disordered" evidence="1">
    <location>
        <begin position="230"/>
        <end position="263"/>
    </location>
</feature>
<proteinExistence type="predicted"/>
<organism evidence="2 3">
    <name type="scientific">Alteriqipengyuania lutimaris</name>
    <dbReference type="NCBI Taxonomy" id="1538146"/>
    <lineage>
        <taxon>Bacteria</taxon>
        <taxon>Pseudomonadati</taxon>
        <taxon>Pseudomonadota</taxon>
        <taxon>Alphaproteobacteria</taxon>
        <taxon>Sphingomonadales</taxon>
        <taxon>Erythrobacteraceae</taxon>
        <taxon>Alteriqipengyuania</taxon>
    </lineage>
</organism>
<evidence type="ECO:0000313" key="2">
    <source>
        <dbReference type="EMBL" id="RDS76406.1"/>
    </source>
</evidence>
<dbReference type="Proteomes" id="UP000254101">
    <property type="component" value="Unassembled WGS sequence"/>
</dbReference>
<evidence type="ECO:0000313" key="3">
    <source>
        <dbReference type="Proteomes" id="UP000254101"/>
    </source>
</evidence>
<feature type="compositionally biased region" description="Basic and acidic residues" evidence="1">
    <location>
        <begin position="233"/>
        <end position="256"/>
    </location>
</feature>
<keyword evidence="3" id="KW-1185">Reference proteome</keyword>
<name>A0A395LHK4_9SPHN</name>
<comment type="caution">
    <text evidence="2">The sequence shown here is derived from an EMBL/GenBank/DDBJ whole genome shotgun (WGS) entry which is preliminary data.</text>
</comment>
<dbReference type="AlphaFoldDB" id="A0A395LHK4"/>
<reference evidence="2 3" key="1">
    <citation type="submission" date="2018-07" db="EMBL/GenBank/DDBJ databases">
        <title>Erythrobacter nanhaiensis sp. nov., a novel member of the genus Erythrobacter isolated from the South China Sea.</title>
        <authorList>
            <person name="Chen X."/>
            <person name="Liu J."/>
        </authorList>
    </citation>
    <scope>NUCLEOTIDE SEQUENCE [LARGE SCALE GENOMIC DNA]</scope>
    <source>
        <strain evidence="2 3">S-5</strain>
    </source>
</reference>
<gene>
    <name evidence="2" type="ORF">DL238_01465</name>
</gene>
<evidence type="ECO:0000256" key="1">
    <source>
        <dbReference type="SAM" id="MobiDB-lite"/>
    </source>
</evidence>